<gene>
    <name evidence="2" type="ORF">A3Q41_02139</name>
</gene>
<dbReference type="AlphaFoldDB" id="A0A143QKJ6"/>
<accession>A0A143QKJ6</accession>
<dbReference type="KEGG" id="rhs:A3Q41_02139"/>
<dbReference type="EMBL" id="CP015220">
    <property type="protein sequence ID" value="AMY23441.1"/>
    <property type="molecule type" value="Genomic_DNA"/>
</dbReference>
<keyword evidence="1" id="KW-0812">Transmembrane</keyword>
<keyword evidence="1" id="KW-1133">Transmembrane helix</keyword>
<keyword evidence="3" id="KW-1185">Reference proteome</keyword>
<dbReference type="RefSeq" id="WP_155419031.1">
    <property type="nucleotide sequence ID" value="NZ_CP015220.1"/>
</dbReference>
<reference evidence="2 3" key="1">
    <citation type="journal article" date="2016" name="Genome Announc.">
        <title>Complete Genome and Plasmid Sequences for Rhodococcus fascians D188 and Draft Sequences for Rhodococcus Isolates PBTS 1 and PBTS 2.</title>
        <authorList>
            <person name="Stamler R.A."/>
            <person name="Vereecke D."/>
            <person name="Zhang Y."/>
            <person name="Schilkey F."/>
            <person name="Devitt N."/>
            <person name="Randall J.J."/>
        </authorList>
    </citation>
    <scope>NUCLEOTIDE SEQUENCE [LARGE SCALE GENOMIC DNA]</scope>
    <source>
        <strain evidence="2 3">PBTS2</strain>
    </source>
</reference>
<keyword evidence="1" id="KW-0472">Membrane</keyword>
<reference evidence="3" key="2">
    <citation type="submission" date="2016-04" db="EMBL/GenBank/DDBJ databases">
        <title>Complete Genome and Plasmid Sequences for Rhodococcus fascians D188 and Draft Sequences for Rhodococcus spp. Isolates PBTS 1 and PBTS 2.</title>
        <authorList>
            <person name="Stamer R."/>
            <person name="Vereecke D."/>
            <person name="Zhang Y."/>
            <person name="Schilkey F."/>
            <person name="Devitt N."/>
            <person name="Randall J."/>
        </authorList>
    </citation>
    <scope>NUCLEOTIDE SEQUENCE [LARGE SCALE GENOMIC DNA]</scope>
    <source>
        <strain evidence="3">PBTS2</strain>
    </source>
</reference>
<feature type="transmembrane region" description="Helical" evidence="1">
    <location>
        <begin position="12"/>
        <end position="28"/>
    </location>
</feature>
<sequence>MHTVFWAPRFAVVYFLAALAAVVLFSAIGANMAIVAPLILALIGMGVAVLIRSRTVRS</sequence>
<evidence type="ECO:0000256" key="1">
    <source>
        <dbReference type="SAM" id="Phobius"/>
    </source>
</evidence>
<organism evidence="2 3">
    <name type="scientific">Rhodococcoides fascians</name>
    <name type="common">Rhodococcus fascians</name>
    <dbReference type="NCBI Taxonomy" id="1828"/>
    <lineage>
        <taxon>Bacteria</taxon>
        <taxon>Bacillati</taxon>
        <taxon>Actinomycetota</taxon>
        <taxon>Actinomycetes</taxon>
        <taxon>Mycobacteriales</taxon>
        <taxon>Nocardiaceae</taxon>
        <taxon>Rhodococcoides</taxon>
    </lineage>
</organism>
<evidence type="ECO:0000313" key="3">
    <source>
        <dbReference type="Proteomes" id="UP000076038"/>
    </source>
</evidence>
<name>A0A143QKJ6_RHOFA</name>
<protein>
    <submittedName>
        <fullName evidence="2">Uncharacterized protein</fullName>
    </submittedName>
</protein>
<evidence type="ECO:0000313" key="2">
    <source>
        <dbReference type="EMBL" id="AMY23441.1"/>
    </source>
</evidence>
<dbReference type="PATRIC" id="fig|1653479.3.peg.2163"/>
<proteinExistence type="predicted"/>
<dbReference type="Proteomes" id="UP000076038">
    <property type="component" value="Chromosome"/>
</dbReference>
<feature type="transmembrane region" description="Helical" evidence="1">
    <location>
        <begin position="34"/>
        <end position="51"/>
    </location>
</feature>